<evidence type="ECO:0000313" key="3">
    <source>
        <dbReference type="Proteomes" id="UP000018837"/>
    </source>
</evidence>
<evidence type="ECO:0000313" key="2">
    <source>
        <dbReference type="EMBL" id="ETK01812.1"/>
    </source>
</evidence>
<name>W2C5P9_9BACT</name>
<dbReference type="PATRIC" id="fig|1411148.3.peg.1192"/>
<dbReference type="InterPro" id="IPR036852">
    <property type="entry name" value="Peptidase_S8/S53_dom_sf"/>
</dbReference>
<evidence type="ECO:0000256" key="1">
    <source>
        <dbReference type="SAM" id="SignalP"/>
    </source>
</evidence>
<dbReference type="Gene3D" id="3.40.50.200">
    <property type="entry name" value="Peptidase S8/S53 domain"/>
    <property type="match status" value="1"/>
</dbReference>
<protein>
    <submittedName>
        <fullName evidence="2">Uncharacterized protein</fullName>
    </submittedName>
</protein>
<feature type="chain" id="PRO_5004813277" evidence="1">
    <location>
        <begin position="20"/>
        <end position="225"/>
    </location>
</feature>
<dbReference type="EMBL" id="AYUF01000433">
    <property type="protein sequence ID" value="ETK01812.1"/>
    <property type="molecule type" value="Genomic_DNA"/>
</dbReference>
<accession>W2C5P9</accession>
<organism evidence="2 3">
    <name type="scientific">Tannerella sp. oral taxon BU063 isolate Cell 2</name>
    <dbReference type="NCBI Taxonomy" id="1411148"/>
    <lineage>
        <taxon>Bacteria</taxon>
        <taxon>Pseudomonadati</taxon>
        <taxon>Bacteroidota</taxon>
        <taxon>Bacteroidia</taxon>
        <taxon>Bacteroidales</taxon>
        <taxon>Tannerellaceae</taxon>
        <taxon>Tannerella</taxon>
    </lineage>
</organism>
<proteinExistence type="predicted"/>
<dbReference type="Proteomes" id="UP000018837">
    <property type="component" value="Unassembled WGS sequence"/>
</dbReference>
<keyword evidence="1" id="KW-0732">Signal</keyword>
<comment type="caution">
    <text evidence="2">The sequence shown here is derived from an EMBL/GenBank/DDBJ whole genome shotgun (WGS) entry which is preliminary data.</text>
</comment>
<dbReference type="GO" id="GO:0004252">
    <property type="term" value="F:serine-type endopeptidase activity"/>
    <property type="evidence" value="ECO:0007669"/>
    <property type="project" value="InterPro"/>
</dbReference>
<feature type="signal peptide" evidence="1">
    <location>
        <begin position="1"/>
        <end position="19"/>
    </location>
</feature>
<dbReference type="AlphaFoldDB" id="W2C5P9"/>
<gene>
    <name evidence="2" type="ORF">N425_07705</name>
</gene>
<sequence>MKRIISAIVLMLSCINTYAQLGYQYGSEYIYLKPDRTMYFIQTKDVVSERTMEDTLSVRQQQKIVKSFDKISTNRFLVVSAEEAVANTLGYVSDVYRNPDQCKIVVLPRIVLSMKEGRMIDPILEKFYGKVSVEQKDGSRYILRCHLNHSKDVLDVIAMLNTLNEIEWCEPEMLSDYKLDNPLYSAQYYLKNTGQNGGIRGIDINAEPAWQITNGSPNIKVAVIP</sequence>
<dbReference type="GO" id="GO:0006508">
    <property type="term" value="P:proteolysis"/>
    <property type="evidence" value="ECO:0007669"/>
    <property type="project" value="InterPro"/>
</dbReference>
<reference evidence="2 3" key="1">
    <citation type="submission" date="2013-11" db="EMBL/GenBank/DDBJ databases">
        <title>Single cell genomics of uncultured Tannerella BU063 (oral taxon 286).</title>
        <authorList>
            <person name="Beall C.J."/>
            <person name="Campbell A.G."/>
            <person name="Griffen A.L."/>
            <person name="Podar M."/>
            <person name="Leys E.J."/>
        </authorList>
    </citation>
    <scope>NUCLEOTIDE SEQUENCE [LARGE SCALE GENOMIC DNA]</scope>
    <source>
        <strain evidence="2">Cell 2</strain>
    </source>
</reference>